<accession>A0A9W3H7Y8</accession>
<organism evidence="2">
    <name type="scientific">Camelus bactrianus</name>
    <name type="common">Bactrian camel</name>
    <dbReference type="NCBI Taxonomy" id="9837"/>
    <lineage>
        <taxon>Eukaryota</taxon>
        <taxon>Metazoa</taxon>
        <taxon>Chordata</taxon>
        <taxon>Craniata</taxon>
        <taxon>Vertebrata</taxon>
        <taxon>Euteleostomi</taxon>
        <taxon>Mammalia</taxon>
        <taxon>Eutheria</taxon>
        <taxon>Laurasiatheria</taxon>
        <taxon>Artiodactyla</taxon>
        <taxon>Tylopoda</taxon>
        <taxon>Camelidae</taxon>
        <taxon>Camelus</taxon>
    </lineage>
</organism>
<dbReference type="SUPFAM" id="SSF53474">
    <property type="entry name" value="alpha/beta-Hydrolases"/>
    <property type="match status" value="1"/>
</dbReference>
<dbReference type="AlphaFoldDB" id="A0A9W3H7Y8"/>
<dbReference type="PANTHER" id="PTHR46331:SF2">
    <property type="entry name" value="VALACYCLOVIR HYDROLASE"/>
    <property type="match status" value="1"/>
</dbReference>
<dbReference type="InterPro" id="IPR000073">
    <property type="entry name" value="AB_hydrolase_1"/>
</dbReference>
<proteinExistence type="predicted"/>
<sequence>MEAHVRVTRGPWEGFGVTHVQKRGFVLTSVLLTRLPLGLGLFSCSSSVTSAKVAVNGVHLHYLRTGEGEHAVLLLPGMLGLEALTAALVCYVVCDVFMIVDASLGLGSGETDFGPQLKNLNKQLFTVVAWDPRGYGHSRPPDRDFPVEFFERDAKDAVDLMKTLQFKKVSLLGWSDGGITALIAAAKYPSYINKVMVWGANAYVTDEDKAIYEGIRDVSKWSERTRKPLEALYGIDYFARTCEKWVDGINQFKRLPGGNICRHLLPLVQCPTLVVHGERDPLVPRSHADFIHQHVRGSRLHLMPEGKHNLHLRFADEFNKLAEDFLQ</sequence>
<dbReference type="PANTHER" id="PTHR46331">
    <property type="entry name" value="VALACYCLOVIR HYDROLASE"/>
    <property type="match status" value="1"/>
</dbReference>
<dbReference type="InterPro" id="IPR029058">
    <property type="entry name" value="AB_hydrolase_fold"/>
</dbReference>
<gene>
    <name evidence="2" type="primary">BPHL</name>
</gene>
<name>A0A9W3H7Y8_CAMBA</name>
<feature type="domain" description="AB hydrolase-1" evidence="1">
    <location>
        <begin position="107"/>
        <end position="229"/>
    </location>
</feature>
<dbReference type="Gene3D" id="3.40.50.1820">
    <property type="entry name" value="alpha/beta hydrolase"/>
    <property type="match status" value="1"/>
</dbReference>
<dbReference type="RefSeq" id="XP_045361573.1">
    <property type="nucleotide sequence ID" value="XM_045505617.1"/>
</dbReference>
<reference evidence="2" key="1">
    <citation type="submission" date="2025-08" db="UniProtKB">
        <authorList>
            <consortium name="RefSeq"/>
        </authorList>
    </citation>
    <scope>IDENTIFICATION</scope>
    <source>
        <tissue evidence="2">Blood</tissue>
    </source>
</reference>
<dbReference type="CTD" id="670"/>
<evidence type="ECO:0000313" key="2">
    <source>
        <dbReference type="RefSeq" id="XP_045361573.1"/>
    </source>
</evidence>
<evidence type="ECO:0000259" key="1">
    <source>
        <dbReference type="Pfam" id="PF00561"/>
    </source>
</evidence>
<dbReference type="Pfam" id="PF00561">
    <property type="entry name" value="Abhydrolase_1"/>
    <property type="match status" value="1"/>
</dbReference>
<dbReference type="GO" id="GO:0017171">
    <property type="term" value="F:serine hydrolase activity"/>
    <property type="evidence" value="ECO:0007669"/>
    <property type="project" value="TreeGrafter"/>
</dbReference>
<keyword evidence="2" id="KW-0378">Hydrolase</keyword>
<protein>
    <submittedName>
        <fullName evidence="2">Valacyclovir hydrolase isoform X4</fullName>
    </submittedName>
</protein>